<evidence type="ECO:0000256" key="8">
    <source>
        <dbReference type="ARBA" id="ARBA00022695"/>
    </source>
</evidence>
<comment type="catalytic activity">
    <reaction evidence="12 13">
        <text>L-threonine + hydrogencarbonate + ATP = L-threonylcarbamoyladenylate + diphosphate + H2O</text>
        <dbReference type="Rhea" id="RHEA:36407"/>
        <dbReference type="ChEBI" id="CHEBI:15377"/>
        <dbReference type="ChEBI" id="CHEBI:17544"/>
        <dbReference type="ChEBI" id="CHEBI:30616"/>
        <dbReference type="ChEBI" id="CHEBI:33019"/>
        <dbReference type="ChEBI" id="CHEBI:57926"/>
        <dbReference type="ChEBI" id="CHEBI:73682"/>
        <dbReference type="EC" id="2.7.7.87"/>
    </reaction>
</comment>
<dbReference type="Pfam" id="PF03481">
    <property type="entry name" value="Sua5_C"/>
    <property type="match status" value="1"/>
</dbReference>
<accession>A0A1G6XZY9</accession>
<feature type="binding site" evidence="14">
    <location>
        <position position="224"/>
    </location>
    <ligand>
        <name>ATP</name>
        <dbReference type="ChEBI" id="CHEBI:30616"/>
    </ligand>
</feature>
<evidence type="ECO:0000256" key="9">
    <source>
        <dbReference type="ARBA" id="ARBA00022741"/>
    </source>
</evidence>
<dbReference type="AlphaFoldDB" id="A0A1G6XZY9"/>
<evidence type="ECO:0000256" key="13">
    <source>
        <dbReference type="PIRNR" id="PIRNR004930"/>
    </source>
</evidence>
<evidence type="ECO:0000256" key="3">
    <source>
        <dbReference type="ARBA" id="ARBA00012584"/>
    </source>
</evidence>
<keyword evidence="9 13" id="KW-0547">Nucleotide-binding</keyword>
<comment type="function">
    <text evidence="13">Required for the formation of a threonylcarbamoyl group on adenosine at position 37 (t(6)A37) in tRNAs that read codons beginning with adenine.</text>
</comment>
<feature type="binding site" evidence="14">
    <location>
        <position position="189"/>
    </location>
    <ligand>
        <name>ATP</name>
        <dbReference type="ChEBI" id="CHEBI:30616"/>
    </ligand>
</feature>
<dbReference type="GO" id="GO:0005524">
    <property type="term" value="F:ATP binding"/>
    <property type="evidence" value="ECO:0007669"/>
    <property type="project" value="UniProtKB-UniRule"/>
</dbReference>
<dbReference type="PROSITE" id="PS51163">
    <property type="entry name" value="YRDC"/>
    <property type="match status" value="1"/>
</dbReference>
<dbReference type="Proteomes" id="UP000198995">
    <property type="component" value="Unassembled WGS sequence"/>
</dbReference>
<feature type="domain" description="YrdC-like" evidence="15">
    <location>
        <begin position="7"/>
        <end position="193"/>
    </location>
</feature>
<proteinExistence type="inferred from homology"/>
<protein>
    <recommendedName>
        <fullName evidence="4 13">Threonylcarbamoyl-AMP synthase</fullName>
        <shortName evidence="13">TC-AMP synthase</shortName>
        <ecNumber evidence="3 13">2.7.7.87</ecNumber>
    </recommendedName>
    <alternativeName>
        <fullName evidence="11 13">L-threonylcarbamoyladenylate synthase</fullName>
    </alternativeName>
</protein>
<comment type="subcellular location">
    <subcellularLocation>
        <location evidence="1 13">Cytoplasm</location>
    </subcellularLocation>
</comment>
<evidence type="ECO:0000256" key="1">
    <source>
        <dbReference type="ARBA" id="ARBA00004496"/>
    </source>
</evidence>
<dbReference type="PIRSF" id="PIRSF004930">
    <property type="entry name" value="Tln_factor_SUA5"/>
    <property type="match status" value="1"/>
</dbReference>
<dbReference type="SUPFAM" id="SSF55821">
    <property type="entry name" value="YrdC/RibB"/>
    <property type="match status" value="1"/>
</dbReference>
<dbReference type="FunFam" id="3.90.870.10:FF:000009">
    <property type="entry name" value="Threonylcarbamoyl-AMP synthase, putative"/>
    <property type="match status" value="1"/>
</dbReference>
<dbReference type="GO" id="GO:0005737">
    <property type="term" value="C:cytoplasm"/>
    <property type="evidence" value="ECO:0007669"/>
    <property type="project" value="UniProtKB-SubCell"/>
</dbReference>
<keyword evidence="7 13" id="KW-0819">tRNA processing</keyword>
<keyword evidence="6 13" id="KW-0808">Transferase</keyword>
<evidence type="ECO:0000313" key="17">
    <source>
        <dbReference type="Proteomes" id="UP000198995"/>
    </source>
</evidence>
<evidence type="ECO:0000256" key="10">
    <source>
        <dbReference type="ARBA" id="ARBA00022840"/>
    </source>
</evidence>
<feature type="binding site" evidence="14">
    <location>
        <position position="115"/>
    </location>
    <ligand>
        <name>L-threonine</name>
        <dbReference type="ChEBI" id="CHEBI:57926"/>
    </ligand>
</feature>
<dbReference type="OrthoDB" id="9814580at2"/>
<dbReference type="PANTHER" id="PTHR17490:SF16">
    <property type="entry name" value="THREONYLCARBAMOYL-AMP SYNTHASE"/>
    <property type="match status" value="1"/>
</dbReference>
<sequence>MWQGSQDEDIQAAAAALQAGELVAFPTETVYGLGADGLNARACAQIFAAKGRPQDNPLILHIANEEMLAEIAEPLPEAGARLAKAFWPGPMTLILKRRPLVPDVVTAGLDTVAVRWPDHPVAQKLIEAVGRPLAAPSANKSGRPSPTLAWHVQADFGEAIAGVIDGGPTDVGLESTIVDVSVTPPTLLRPGGITREALEGVVGPVADPEQSERPKAPGMKYRHYAPNVPVIRLPNATLETARAFLAAHEGETVGLLLDDESLNALAPFSPSVLVWNLGPKTHPELAAARLFDGLRRLEAAGCAVMLIATYDERGMGLAVANRINKLSRPYEEGDL</sequence>
<dbReference type="PANTHER" id="PTHR17490">
    <property type="entry name" value="SUA5"/>
    <property type="match status" value="1"/>
</dbReference>
<dbReference type="InterPro" id="IPR010923">
    <property type="entry name" value="T(6)A37_SUA5"/>
</dbReference>
<keyword evidence="17" id="KW-1185">Reference proteome</keyword>
<dbReference type="GO" id="GO:0008033">
    <property type="term" value="P:tRNA processing"/>
    <property type="evidence" value="ECO:0007669"/>
    <property type="project" value="UniProtKB-KW"/>
</dbReference>
<evidence type="ECO:0000256" key="5">
    <source>
        <dbReference type="ARBA" id="ARBA00022490"/>
    </source>
</evidence>
<feature type="binding site" evidence="14">
    <location>
        <position position="111"/>
    </location>
    <ligand>
        <name>ATP</name>
        <dbReference type="ChEBI" id="CHEBI:30616"/>
    </ligand>
</feature>
<dbReference type="InterPro" id="IPR006070">
    <property type="entry name" value="Sua5-like_dom"/>
</dbReference>
<feature type="binding site" evidence="14">
    <location>
        <position position="175"/>
    </location>
    <ligand>
        <name>L-threonine</name>
        <dbReference type="ChEBI" id="CHEBI:57926"/>
    </ligand>
</feature>
<dbReference type="Gene3D" id="3.40.50.11030">
    <property type="entry name" value="Threonylcarbamoyl-AMP synthase, C-terminal domain"/>
    <property type="match status" value="1"/>
</dbReference>
<dbReference type="STRING" id="2741.SAMN04489866_10824"/>
<evidence type="ECO:0000256" key="6">
    <source>
        <dbReference type="ARBA" id="ARBA00022679"/>
    </source>
</evidence>
<evidence type="ECO:0000256" key="7">
    <source>
        <dbReference type="ARBA" id="ARBA00022694"/>
    </source>
</evidence>
<dbReference type="Pfam" id="PF01300">
    <property type="entry name" value="Sua5_yciO_yrdC"/>
    <property type="match status" value="1"/>
</dbReference>
<feature type="binding site" evidence="14">
    <location>
        <position position="137"/>
    </location>
    <ligand>
        <name>ATP</name>
        <dbReference type="ChEBI" id="CHEBI:30616"/>
    </ligand>
</feature>
<organism evidence="16 17">
    <name type="scientific">Peptococcus niger</name>
    <dbReference type="NCBI Taxonomy" id="2741"/>
    <lineage>
        <taxon>Bacteria</taxon>
        <taxon>Bacillati</taxon>
        <taxon>Bacillota</taxon>
        <taxon>Clostridia</taxon>
        <taxon>Eubacteriales</taxon>
        <taxon>Peptococcaceae</taxon>
        <taxon>Peptococcus</taxon>
    </lineage>
</organism>
<dbReference type="InterPro" id="IPR017945">
    <property type="entry name" value="DHBP_synth_RibB-like_a/b_dom"/>
</dbReference>
<dbReference type="RefSeq" id="WP_091791984.1">
    <property type="nucleotide sequence ID" value="NZ_FNAF01000008.1"/>
</dbReference>
<feature type="binding site" evidence="14">
    <location>
        <position position="29"/>
    </location>
    <ligand>
        <name>L-threonine</name>
        <dbReference type="ChEBI" id="CHEBI:57926"/>
    </ligand>
</feature>
<feature type="binding site" evidence="14">
    <location>
        <position position="145"/>
    </location>
    <ligand>
        <name>ATP</name>
        <dbReference type="ChEBI" id="CHEBI:30616"/>
    </ligand>
</feature>
<evidence type="ECO:0000313" key="16">
    <source>
        <dbReference type="EMBL" id="SDD83027.1"/>
    </source>
</evidence>
<keyword evidence="8 13" id="KW-0548">Nucleotidyltransferase</keyword>
<keyword evidence="10 13" id="KW-0067">ATP-binding</keyword>
<gene>
    <name evidence="16" type="ORF">SAMN04489866_10824</name>
</gene>
<evidence type="ECO:0000256" key="12">
    <source>
        <dbReference type="ARBA" id="ARBA00048366"/>
    </source>
</evidence>
<keyword evidence="5 13" id="KW-0963">Cytoplasm</keyword>
<dbReference type="GO" id="GO:0006450">
    <property type="term" value="P:regulation of translational fidelity"/>
    <property type="evidence" value="ECO:0007669"/>
    <property type="project" value="TreeGrafter"/>
</dbReference>
<dbReference type="InterPro" id="IPR050156">
    <property type="entry name" value="TC-AMP_synthase_SUA5"/>
</dbReference>
<feature type="binding site" evidence="14">
    <location>
        <position position="61"/>
    </location>
    <ligand>
        <name>L-threonine</name>
        <dbReference type="ChEBI" id="CHEBI:57926"/>
    </ligand>
</feature>
<dbReference type="InterPro" id="IPR005145">
    <property type="entry name" value="Sua5_C"/>
</dbReference>
<evidence type="ECO:0000256" key="11">
    <source>
        <dbReference type="ARBA" id="ARBA00029774"/>
    </source>
</evidence>
<reference evidence="16 17" key="1">
    <citation type="submission" date="2016-10" db="EMBL/GenBank/DDBJ databases">
        <authorList>
            <person name="de Groot N.N."/>
        </authorList>
    </citation>
    <scope>NUCLEOTIDE SEQUENCE [LARGE SCALE GENOMIC DNA]</scope>
    <source>
        <strain evidence="16 17">DSM 20475</strain>
    </source>
</reference>
<comment type="similarity">
    <text evidence="2 13">Belongs to the SUA5 family.</text>
</comment>
<dbReference type="GO" id="GO:0061710">
    <property type="term" value="F:L-threonylcarbamoyladenylate synthase"/>
    <property type="evidence" value="ECO:0007669"/>
    <property type="project" value="UniProtKB-EC"/>
</dbReference>
<dbReference type="EC" id="2.7.7.87" evidence="3 13"/>
<evidence type="ECO:0000259" key="15">
    <source>
        <dbReference type="PROSITE" id="PS51163"/>
    </source>
</evidence>
<feature type="binding site" evidence="14">
    <location>
        <position position="135"/>
    </location>
    <ligand>
        <name>L-threonine</name>
        <dbReference type="ChEBI" id="CHEBI:57926"/>
    </ligand>
</feature>
<evidence type="ECO:0000256" key="14">
    <source>
        <dbReference type="PIRSR" id="PIRSR004930-1"/>
    </source>
</evidence>
<dbReference type="EMBL" id="FNAF01000008">
    <property type="protein sequence ID" value="SDD83027.1"/>
    <property type="molecule type" value="Genomic_DNA"/>
</dbReference>
<feature type="binding site" evidence="14">
    <location>
        <position position="52"/>
    </location>
    <ligand>
        <name>ATP</name>
        <dbReference type="ChEBI" id="CHEBI:30616"/>
    </ligand>
</feature>
<dbReference type="GO" id="GO:0003725">
    <property type="term" value="F:double-stranded RNA binding"/>
    <property type="evidence" value="ECO:0007669"/>
    <property type="project" value="UniProtKB-UniRule"/>
</dbReference>
<evidence type="ECO:0000256" key="4">
    <source>
        <dbReference type="ARBA" id="ARBA00015492"/>
    </source>
</evidence>
<dbReference type="NCBIfam" id="TIGR00057">
    <property type="entry name" value="L-threonylcarbamoyladenylate synthase"/>
    <property type="match status" value="1"/>
</dbReference>
<dbReference type="Gene3D" id="3.90.870.10">
    <property type="entry name" value="DHBP synthase"/>
    <property type="match status" value="1"/>
</dbReference>
<name>A0A1G6XZY9_PEPNI</name>
<evidence type="ECO:0000256" key="2">
    <source>
        <dbReference type="ARBA" id="ARBA00007663"/>
    </source>
</evidence>
<dbReference type="GO" id="GO:0000049">
    <property type="term" value="F:tRNA binding"/>
    <property type="evidence" value="ECO:0007669"/>
    <property type="project" value="TreeGrafter"/>
</dbReference>
<dbReference type="InterPro" id="IPR038385">
    <property type="entry name" value="Sua5/YwlC_C"/>
</dbReference>
<feature type="binding site" evidence="14">
    <location>
        <position position="56"/>
    </location>
    <ligand>
        <name>ATP</name>
        <dbReference type="ChEBI" id="CHEBI:30616"/>
    </ligand>
</feature>